<evidence type="ECO:0000256" key="5">
    <source>
        <dbReference type="ARBA" id="ARBA00022448"/>
    </source>
</evidence>
<dbReference type="RefSeq" id="XP_005105085.1">
    <property type="nucleotide sequence ID" value="XM_005105028.3"/>
</dbReference>
<keyword evidence="5" id="KW-0813">Transport</keyword>
<keyword evidence="7" id="KW-0333">Golgi apparatus</keyword>
<feature type="domain" description="Trafficking protein particle complex subunit 11" evidence="8">
    <location>
        <begin position="262"/>
        <end position="518"/>
    </location>
</feature>
<dbReference type="InterPro" id="IPR025876">
    <property type="entry name" value="TRAPPC11_C"/>
</dbReference>
<protein>
    <recommendedName>
        <fullName evidence="4">Trafficking protein particle complex subunit 11</fullName>
    </recommendedName>
</protein>
<evidence type="ECO:0000259" key="9">
    <source>
        <dbReference type="Pfam" id="PF12742"/>
    </source>
</evidence>
<comment type="subcellular location">
    <subcellularLocation>
        <location evidence="2">Golgi apparatus</location>
        <location evidence="2">cis-Golgi network</location>
    </subcellularLocation>
</comment>
<evidence type="ECO:0000256" key="2">
    <source>
        <dbReference type="ARBA" id="ARBA00004222"/>
    </source>
</evidence>
<gene>
    <name evidence="11 12" type="primary">LOC101862203</name>
</gene>
<evidence type="ECO:0000256" key="6">
    <source>
        <dbReference type="ARBA" id="ARBA00022892"/>
    </source>
</evidence>
<organism evidence="10 12">
    <name type="scientific">Aplysia californica</name>
    <name type="common">California sea hare</name>
    <dbReference type="NCBI Taxonomy" id="6500"/>
    <lineage>
        <taxon>Eukaryota</taxon>
        <taxon>Metazoa</taxon>
        <taxon>Spiralia</taxon>
        <taxon>Lophotrochozoa</taxon>
        <taxon>Mollusca</taxon>
        <taxon>Gastropoda</taxon>
        <taxon>Heterobranchia</taxon>
        <taxon>Euthyneura</taxon>
        <taxon>Tectipleura</taxon>
        <taxon>Aplysiida</taxon>
        <taxon>Aplysioidea</taxon>
        <taxon>Aplysiidae</taxon>
        <taxon>Aplysia</taxon>
    </lineage>
</organism>
<evidence type="ECO:0000256" key="4">
    <source>
        <dbReference type="ARBA" id="ARBA00021520"/>
    </source>
</evidence>
<sequence>MSWASELPGELVCRPLGLVALTGLDTTYNAVHKAIWDSFFNNRRNDRVPLQFKVCTADHEYPKCKQKRTSYEWYIPKGILKTHWLQKHLQEIPSVVVVFFDLDWDEPLWKERQMECSTRVEIVRNSLQGRGTKIAVVLIQKNAPLPPGEDLMAAERAVSLCSACEISAKSLYVLPHTDHLIGYTVRLENAFYEQAQAYYHQEARKVKSHKDFLNKTTHQLLFVRHQFKSAFFNELKQDSHTAIKHYKQAYGYMLDLRMHDTNMLEVKTVAGFINYKICRLSFQHNAPLDAIAQFRKHIDFFKSKTGIPELSFEHSAWMSKQFQVFGDLFDEAIKLGLTAIQTQHPGFYYQQAANHAIFRKQLCQGLCMQPQEMKSPDEIADYLGPTDFYGQRKWRQGHQSIEPPDLQKEREGILSLQTKERQVDHSWLIIPLLSSAVAQFRKYKSPRMKRFLMVQMGEEYYHAKDYVKALILLNKVTWDYRGERWWSLLTSILETSLKCAYLTAKVQEYVSNSMELIGRYAQCNHDAKVRVQMNLIRVMTNDVPEPEPGLDQACVEKAAGLWAAARNQQNSFTIDMHGLLPFIETKACFVSEVVSADHEITVEVCLRVGCPFPVRLSKLMVLFTNQKYNPHCLLIDRRGISASSESEVDSGDLYLKPEEARVFSFSFLPLTEDVGKQIEISSLALEMGSEAGCCAVLRWTGGGGDNLLQPLGPARPVIKPTTPGVPVDWNAFVVNPVIRVNPRKAHVEVKSSHEPPCLLNEIYLVSVLVDNKEDSDIKDVRVSLGLQASEENQDDSTQVCSSVSEFEEDKTSNTCQLEIGVLRKGESAKKEFYIKCLHAGNRTFISTVNYKVDVMVDKQGICCDCQAEEQISLTTVRPFDVSIKLESLKYETIEAVHADDPFLLTTDIRCSSPWSIDIKDSSVNLSEFIHTACDPHESQIAGVRLHKSDCGAESVCLVASSCVQPSVSLGTYTLEWRRLSSGSKELPYVQSRFPLPTVNIEHIPITVHVAVPAFGRVKTLLPLCYVVKNRTPYVQEIQISMESTDSFMFSGNKQSQLRVLPGQEYKLHYNFFPLVAGQVTLPRLHLDMMRYPGTMDDIINKMLPTHIFIRPIGKTPPGST</sequence>
<keyword evidence="6" id="KW-0931">ER-Golgi transport</keyword>
<dbReference type="Proteomes" id="UP000694888">
    <property type="component" value="Unplaced"/>
</dbReference>
<accession>A0ABM0JZC1</accession>
<evidence type="ECO:0000313" key="12">
    <source>
        <dbReference type="RefSeq" id="XP_005105086.1"/>
    </source>
</evidence>
<reference evidence="11 12" key="1">
    <citation type="submission" date="2025-05" db="UniProtKB">
        <authorList>
            <consortium name="RefSeq"/>
        </authorList>
    </citation>
    <scope>IDENTIFICATION</scope>
</reference>
<feature type="domain" description="Trafficking protein particle complex subunit 11 C-terminal" evidence="9">
    <location>
        <begin position="1036"/>
        <end position="1084"/>
    </location>
</feature>
<dbReference type="GeneID" id="101862203"/>
<dbReference type="RefSeq" id="XP_005105086.1">
    <property type="nucleotide sequence ID" value="XM_005105029.3"/>
</dbReference>
<dbReference type="PANTHER" id="PTHR14374:SF0">
    <property type="entry name" value="TRAFFICKING PROTEIN PARTICLE COMPLEX SUBUNIT 11"/>
    <property type="match status" value="1"/>
</dbReference>
<evidence type="ECO:0000313" key="11">
    <source>
        <dbReference type="RefSeq" id="XP_005105085.1"/>
    </source>
</evidence>
<evidence type="ECO:0000256" key="3">
    <source>
        <dbReference type="ARBA" id="ARBA00007051"/>
    </source>
</evidence>
<evidence type="ECO:0000259" key="8">
    <source>
        <dbReference type="Pfam" id="PF11817"/>
    </source>
</evidence>
<dbReference type="Pfam" id="PF11817">
    <property type="entry name" value="Foie-gras_1"/>
    <property type="match status" value="1"/>
</dbReference>
<evidence type="ECO:0000256" key="7">
    <source>
        <dbReference type="ARBA" id="ARBA00023034"/>
    </source>
</evidence>
<dbReference type="Pfam" id="PF12742">
    <property type="entry name" value="Gryzun-like"/>
    <property type="match status" value="1"/>
</dbReference>
<evidence type="ECO:0000256" key="1">
    <source>
        <dbReference type="ARBA" id="ARBA00001995"/>
    </source>
</evidence>
<proteinExistence type="inferred from homology"/>
<dbReference type="InterPro" id="IPR021773">
    <property type="entry name" value="TPC11"/>
</dbReference>
<dbReference type="PANTHER" id="PTHR14374">
    <property type="entry name" value="FOIE GRAS"/>
    <property type="match status" value="1"/>
</dbReference>
<keyword evidence="10" id="KW-1185">Reference proteome</keyword>
<name>A0ABM0JZC1_APLCA</name>
<comment type="similarity">
    <text evidence="3">Belongs to the TRAPPC11 family.</text>
</comment>
<comment type="function">
    <text evidence="1">Involved in endoplasmic reticulum to Golgi apparatus trafficking at a very early stage.</text>
</comment>
<evidence type="ECO:0000313" key="10">
    <source>
        <dbReference type="Proteomes" id="UP000694888"/>
    </source>
</evidence>